<gene>
    <name evidence="8" type="ORF">HELGO_WM46251</name>
</gene>
<evidence type="ECO:0000256" key="4">
    <source>
        <dbReference type="ARBA" id="ARBA00022679"/>
    </source>
</evidence>
<comment type="similarity">
    <text evidence="1">Belongs to the acetyltransferase family. GNAT subfamily.</text>
</comment>
<dbReference type="PANTHER" id="PTHR36449:SF1">
    <property type="entry name" value="ACETYLTRANSFERASE"/>
    <property type="match status" value="1"/>
</dbReference>
<dbReference type="GO" id="GO:0016747">
    <property type="term" value="F:acyltransferase activity, transferring groups other than amino-acyl groups"/>
    <property type="evidence" value="ECO:0007669"/>
    <property type="project" value="InterPro"/>
</dbReference>
<evidence type="ECO:0000313" key="8">
    <source>
        <dbReference type="EMBL" id="CAA6819459.1"/>
    </source>
</evidence>
<proteinExistence type="inferred from homology"/>
<protein>
    <submittedName>
        <fullName evidence="8">Acetyltransferase (GNAT) domain-containing protein</fullName>
    </submittedName>
</protein>
<dbReference type="Pfam" id="PF13508">
    <property type="entry name" value="Acetyltransf_7"/>
    <property type="match status" value="1"/>
</dbReference>
<keyword evidence="4 8" id="KW-0808">Transferase</keyword>
<evidence type="ECO:0000256" key="6">
    <source>
        <dbReference type="ARBA" id="ARBA00049880"/>
    </source>
</evidence>
<feature type="domain" description="N-acetyltransferase" evidence="7">
    <location>
        <begin position="6"/>
        <end position="169"/>
    </location>
</feature>
<accession>A0A6S6TY69</accession>
<dbReference type="AlphaFoldDB" id="A0A6S6TY69"/>
<keyword evidence="2" id="KW-0678">Repressor</keyword>
<organism evidence="8">
    <name type="scientific">uncultured Thiotrichaceae bacterium</name>
    <dbReference type="NCBI Taxonomy" id="298394"/>
    <lineage>
        <taxon>Bacteria</taxon>
        <taxon>Pseudomonadati</taxon>
        <taxon>Pseudomonadota</taxon>
        <taxon>Gammaproteobacteria</taxon>
        <taxon>Thiotrichales</taxon>
        <taxon>Thiotrichaceae</taxon>
        <taxon>environmental samples</taxon>
    </lineage>
</organism>
<dbReference type="InterPro" id="IPR016181">
    <property type="entry name" value="Acyl_CoA_acyltransferase"/>
</dbReference>
<dbReference type="CDD" id="cd04301">
    <property type="entry name" value="NAT_SF"/>
    <property type="match status" value="1"/>
</dbReference>
<evidence type="ECO:0000259" key="7">
    <source>
        <dbReference type="PROSITE" id="PS51186"/>
    </source>
</evidence>
<evidence type="ECO:0000256" key="1">
    <source>
        <dbReference type="ARBA" id="ARBA00009342"/>
    </source>
</evidence>
<sequence>MTEHKVEIRALLPTDERTKFRSGNIELDRFFQRFAGQNQFRHHIGVSYVAIMDEGVVGYVTLSSGEIAVEDLTKTLKKRLPNYPLPILRMARLAIDERYQGLGLGKQLLKTVFHIALQMRDQSGCVGVVVDAKVEAVEFYKRYGFVELELISGELGDRPQPVSLFLPIKSIQQAISL</sequence>
<keyword evidence="3" id="KW-1277">Toxin-antitoxin system</keyword>
<dbReference type="Gene3D" id="3.40.630.30">
    <property type="match status" value="1"/>
</dbReference>
<dbReference type="PANTHER" id="PTHR36449">
    <property type="entry name" value="ACETYLTRANSFERASE-RELATED"/>
    <property type="match status" value="1"/>
</dbReference>
<name>A0A6S6TY69_9GAMM</name>
<evidence type="ECO:0000256" key="5">
    <source>
        <dbReference type="ARBA" id="ARBA00023315"/>
    </source>
</evidence>
<reference evidence="8" key="1">
    <citation type="submission" date="2020-01" db="EMBL/GenBank/DDBJ databases">
        <authorList>
            <person name="Meier V. D."/>
            <person name="Meier V D."/>
        </authorList>
    </citation>
    <scope>NUCLEOTIDE SEQUENCE</scope>
    <source>
        <strain evidence="8">HLG_WM_MAG_07</strain>
    </source>
</reference>
<dbReference type="EMBL" id="CACVAY010000093">
    <property type="protein sequence ID" value="CAA6819459.1"/>
    <property type="molecule type" value="Genomic_DNA"/>
</dbReference>
<dbReference type="PROSITE" id="PS51186">
    <property type="entry name" value="GNAT"/>
    <property type="match status" value="1"/>
</dbReference>
<dbReference type="InterPro" id="IPR000182">
    <property type="entry name" value="GNAT_dom"/>
</dbReference>
<evidence type="ECO:0000256" key="2">
    <source>
        <dbReference type="ARBA" id="ARBA00022491"/>
    </source>
</evidence>
<dbReference type="SUPFAM" id="SSF55729">
    <property type="entry name" value="Acyl-CoA N-acyltransferases (Nat)"/>
    <property type="match status" value="1"/>
</dbReference>
<evidence type="ECO:0000256" key="3">
    <source>
        <dbReference type="ARBA" id="ARBA00022649"/>
    </source>
</evidence>
<keyword evidence="5" id="KW-0012">Acyltransferase</keyword>
<comment type="catalytic activity">
    <reaction evidence="6">
        <text>glycyl-tRNA(Gly) + acetyl-CoA = N-acetylglycyl-tRNA(Gly) + CoA + H(+)</text>
        <dbReference type="Rhea" id="RHEA:81867"/>
        <dbReference type="Rhea" id="RHEA-COMP:9683"/>
        <dbReference type="Rhea" id="RHEA-COMP:19766"/>
        <dbReference type="ChEBI" id="CHEBI:15378"/>
        <dbReference type="ChEBI" id="CHEBI:57287"/>
        <dbReference type="ChEBI" id="CHEBI:57288"/>
        <dbReference type="ChEBI" id="CHEBI:78522"/>
        <dbReference type="ChEBI" id="CHEBI:232036"/>
    </reaction>
</comment>